<evidence type="ECO:0000313" key="1">
    <source>
        <dbReference type="EnsemblMetazoa" id="CJA36404.1"/>
    </source>
</evidence>
<dbReference type="AlphaFoldDB" id="A0A8R1ELA7"/>
<organism evidence="1 2">
    <name type="scientific">Caenorhabditis japonica</name>
    <dbReference type="NCBI Taxonomy" id="281687"/>
    <lineage>
        <taxon>Eukaryota</taxon>
        <taxon>Metazoa</taxon>
        <taxon>Ecdysozoa</taxon>
        <taxon>Nematoda</taxon>
        <taxon>Chromadorea</taxon>
        <taxon>Rhabditida</taxon>
        <taxon>Rhabditina</taxon>
        <taxon>Rhabditomorpha</taxon>
        <taxon>Rhabditoidea</taxon>
        <taxon>Rhabditidae</taxon>
        <taxon>Peloderinae</taxon>
        <taxon>Caenorhabditis</taxon>
    </lineage>
</organism>
<proteinExistence type="predicted"/>
<protein>
    <submittedName>
        <fullName evidence="1">Uncharacterized protein</fullName>
    </submittedName>
</protein>
<reference evidence="1" key="2">
    <citation type="submission" date="2022-06" db="UniProtKB">
        <authorList>
            <consortium name="EnsemblMetazoa"/>
        </authorList>
    </citation>
    <scope>IDENTIFICATION</scope>
    <source>
        <strain evidence="1">DF5081</strain>
    </source>
</reference>
<sequence>MTSTIRIRCPICPNDPAIESPEELCGHMAQFHDIHSTMQSKCFESFAHFQIWLSIIEDSRCDDGGYLGSSQGPSYEDVSFLKAFSVCNNCQKSGNKLRPICKSSVPAVRGLV</sequence>
<evidence type="ECO:0000313" key="2">
    <source>
        <dbReference type="Proteomes" id="UP000005237"/>
    </source>
</evidence>
<reference evidence="2" key="1">
    <citation type="submission" date="2010-08" db="EMBL/GenBank/DDBJ databases">
        <authorList>
            <consortium name="Caenorhabditis japonica Sequencing Consortium"/>
            <person name="Wilson R.K."/>
        </authorList>
    </citation>
    <scope>NUCLEOTIDE SEQUENCE [LARGE SCALE GENOMIC DNA]</scope>
    <source>
        <strain evidence="2">DF5081</strain>
    </source>
</reference>
<keyword evidence="2" id="KW-1185">Reference proteome</keyword>
<name>A0A8R1ELA7_CAEJA</name>
<dbReference type="EnsemblMetazoa" id="CJA36404.1">
    <property type="protein sequence ID" value="CJA36404.1"/>
    <property type="gene ID" value="WBGene00212251"/>
</dbReference>
<dbReference type="Proteomes" id="UP000005237">
    <property type="component" value="Unassembled WGS sequence"/>
</dbReference>
<accession>A0A8R1ELA7</accession>